<dbReference type="EMBL" id="QPJB01000002">
    <property type="protein sequence ID" value="RCW37279.1"/>
    <property type="molecule type" value="Genomic_DNA"/>
</dbReference>
<keyword evidence="4" id="KW-1185">Reference proteome</keyword>
<protein>
    <submittedName>
        <fullName evidence="2">Uncharacterized protein</fullName>
    </submittedName>
</protein>
<proteinExistence type="predicted"/>
<reference evidence="2 3" key="1">
    <citation type="submission" date="2018-07" db="EMBL/GenBank/DDBJ databases">
        <title>Freshwater and sediment microbial communities from various areas in North America, analyzing microbe dynamics in response to fracking.</title>
        <authorList>
            <person name="Lamendella R."/>
        </authorList>
    </citation>
    <scope>NUCLEOTIDE SEQUENCE [LARGE SCALE GENOMIC DNA]</scope>
    <source>
        <strain evidence="2 3">114E</strain>
        <strain evidence="1 4">114E_o</strain>
    </source>
</reference>
<dbReference type="AlphaFoldDB" id="A0A368V837"/>
<sequence length="67" mass="7170">MLPGGNEHYTGNGLTKTISSSADQPLYGAVEAFSLHKSPKTFRQMAGMDGGTQWVELVDLEPLNFGA</sequence>
<gene>
    <name evidence="2" type="ORF">DET51_102428</name>
    <name evidence="1" type="ORF">DET64_102427</name>
</gene>
<dbReference type="Proteomes" id="UP000253065">
    <property type="component" value="Unassembled WGS sequence"/>
</dbReference>
<evidence type="ECO:0000313" key="1">
    <source>
        <dbReference type="EMBL" id="RBP76405.1"/>
    </source>
</evidence>
<dbReference type="EMBL" id="QNSA01000002">
    <property type="protein sequence ID" value="RBP76405.1"/>
    <property type="molecule type" value="Genomic_DNA"/>
</dbReference>
<dbReference type="Proteomes" id="UP000252795">
    <property type="component" value="Unassembled WGS sequence"/>
</dbReference>
<accession>A0A368V837</accession>
<evidence type="ECO:0000313" key="3">
    <source>
        <dbReference type="Proteomes" id="UP000252795"/>
    </source>
</evidence>
<evidence type="ECO:0000313" key="2">
    <source>
        <dbReference type="EMBL" id="RCW37279.1"/>
    </source>
</evidence>
<organism evidence="2 3">
    <name type="scientific">Marinobacter nauticus</name>
    <name type="common">Marinobacter hydrocarbonoclasticus</name>
    <name type="synonym">Marinobacter aquaeolei</name>
    <dbReference type="NCBI Taxonomy" id="2743"/>
    <lineage>
        <taxon>Bacteria</taxon>
        <taxon>Pseudomonadati</taxon>
        <taxon>Pseudomonadota</taxon>
        <taxon>Gammaproteobacteria</taxon>
        <taxon>Pseudomonadales</taxon>
        <taxon>Marinobacteraceae</taxon>
        <taxon>Marinobacter</taxon>
    </lineage>
</organism>
<evidence type="ECO:0000313" key="4">
    <source>
        <dbReference type="Proteomes" id="UP000253065"/>
    </source>
</evidence>
<name>A0A368V837_MARNT</name>
<comment type="caution">
    <text evidence="2">The sequence shown here is derived from an EMBL/GenBank/DDBJ whole genome shotgun (WGS) entry which is preliminary data.</text>
</comment>